<name>A0A8K0KPC8_LADFU</name>
<dbReference type="Proteomes" id="UP000792457">
    <property type="component" value="Unassembled WGS sequence"/>
</dbReference>
<organism evidence="2 3">
    <name type="scientific">Ladona fulva</name>
    <name type="common">Scarce chaser dragonfly</name>
    <name type="synonym">Libellula fulva</name>
    <dbReference type="NCBI Taxonomy" id="123851"/>
    <lineage>
        <taxon>Eukaryota</taxon>
        <taxon>Metazoa</taxon>
        <taxon>Ecdysozoa</taxon>
        <taxon>Arthropoda</taxon>
        <taxon>Hexapoda</taxon>
        <taxon>Insecta</taxon>
        <taxon>Pterygota</taxon>
        <taxon>Palaeoptera</taxon>
        <taxon>Odonata</taxon>
        <taxon>Epiprocta</taxon>
        <taxon>Anisoptera</taxon>
        <taxon>Libelluloidea</taxon>
        <taxon>Libellulidae</taxon>
        <taxon>Ladona</taxon>
    </lineage>
</organism>
<protein>
    <recommendedName>
        <fullName evidence="1">Mutator-like transposase domain-containing protein</fullName>
    </recommendedName>
</protein>
<keyword evidence="3" id="KW-1185">Reference proteome</keyword>
<gene>
    <name evidence="2" type="ORF">J437_LFUL016242</name>
</gene>
<feature type="domain" description="Mutator-like transposase" evidence="1">
    <location>
        <begin position="9"/>
        <end position="99"/>
    </location>
</feature>
<evidence type="ECO:0000313" key="2">
    <source>
        <dbReference type="EMBL" id="KAG8237431.1"/>
    </source>
</evidence>
<dbReference type="InterPro" id="IPR049012">
    <property type="entry name" value="Mutator_transp_dom"/>
</dbReference>
<sequence length="100" mass="11692">MRYDQKRLIIIEILVKNSSCKSCEYWEDKSMKNGRQNMTNCTANHTGSVGKMEMDAIIEMFSRSKECYSIMYVNYIVDSKMYKGVLYVKPYGDGFAINKR</sequence>
<dbReference type="Pfam" id="PF20700">
    <property type="entry name" value="Mutator"/>
    <property type="match status" value="1"/>
</dbReference>
<reference evidence="2" key="1">
    <citation type="submission" date="2013-04" db="EMBL/GenBank/DDBJ databases">
        <authorList>
            <person name="Qu J."/>
            <person name="Murali S.C."/>
            <person name="Bandaranaike D."/>
            <person name="Bellair M."/>
            <person name="Blankenburg K."/>
            <person name="Chao H."/>
            <person name="Dinh H."/>
            <person name="Doddapaneni H."/>
            <person name="Downs B."/>
            <person name="Dugan-Rocha S."/>
            <person name="Elkadiri S."/>
            <person name="Gnanaolivu R.D."/>
            <person name="Hernandez B."/>
            <person name="Javaid M."/>
            <person name="Jayaseelan J.C."/>
            <person name="Lee S."/>
            <person name="Li M."/>
            <person name="Ming W."/>
            <person name="Munidasa M."/>
            <person name="Muniz J."/>
            <person name="Nguyen L."/>
            <person name="Ongeri F."/>
            <person name="Osuji N."/>
            <person name="Pu L.-L."/>
            <person name="Puazo M."/>
            <person name="Qu C."/>
            <person name="Quiroz J."/>
            <person name="Raj R."/>
            <person name="Weissenberger G."/>
            <person name="Xin Y."/>
            <person name="Zou X."/>
            <person name="Han Y."/>
            <person name="Richards S."/>
            <person name="Worley K."/>
            <person name="Muzny D."/>
            <person name="Gibbs R."/>
        </authorList>
    </citation>
    <scope>NUCLEOTIDE SEQUENCE</scope>
    <source>
        <strain evidence="2">Sampled in the wild</strain>
    </source>
</reference>
<accession>A0A8K0KPC8</accession>
<dbReference type="EMBL" id="KZ309170">
    <property type="protein sequence ID" value="KAG8237431.1"/>
    <property type="molecule type" value="Genomic_DNA"/>
</dbReference>
<comment type="caution">
    <text evidence="2">The sequence shown here is derived from an EMBL/GenBank/DDBJ whole genome shotgun (WGS) entry which is preliminary data.</text>
</comment>
<evidence type="ECO:0000259" key="1">
    <source>
        <dbReference type="Pfam" id="PF20700"/>
    </source>
</evidence>
<reference evidence="2" key="2">
    <citation type="submission" date="2017-10" db="EMBL/GenBank/DDBJ databases">
        <title>Ladona fulva Genome sequencing and assembly.</title>
        <authorList>
            <person name="Murali S."/>
            <person name="Richards S."/>
            <person name="Bandaranaike D."/>
            <person name="Bellair M."/>
            <person name="Blankenburg K."/>
            <person name="Chao H."/>
            <person name="Dinh H."/>
            <person name="Doddapaneni H."/>
            <person name="Dugan-Rocha S."/>
            <person name="Elkadiri S."/>
            <person name="Gnanaolivu R."/>
            <person name="Hernandez B."/>
            <person name="Skinner E."/>
            <person name="Javaid M."/>
            <person name="Lee S."/>
            <person name="Li M."/>
            <person name="Ming W."/>
            <person name="Munidasa M."/>
            <person name="Muniz J."/>
            <person name="Nguyen L."/>
            <person name="Hughes D."/>
            <person name="Osuji N."/>
            <person name="Pu L.-L."/>
            <person name="Puazo M."/>
            <person name="Qu C."/>
            <person name="Quiroz J."/>
            <person name="Raj R."/>
            <person name="Weissenberger G."/>
            <person name="Xin Y."/>
            <person name="Zou X."/>
            <person name="Han Y."/>
            <person name="Worley K."/>
            <person name="Muzny D."/>
            <person name="Gibbs R."/>
        </authorList>
    </citation>
    <scope>NUCLEOTIDE SEQUENCE</scope>
    <source>
        <strain evidence="2">Sampled in the wild</strain>
    </source>
</reference>
<dbReference type="AlphaFoldDB" id="A0A8K0KPC8"/>
<evidence type="ECO:0000313" key="3">
    <source>
        <dbReference type="Proteomes" id="UP000792457"/>
    </source>
</evidence>
<proteinExistence type="predicted"/>